<evidence type="ECO:0000313" key="1">
    <source>
        <dbReference type="EMBL" id="EXY90850.1"/>
    </source>
</evidence>
<gene>
    <name evidence="1" type="ORF">M125_2441</name>
</gene>
<reference evidence="1 2" key="1">
    <citation type="submission" date="2014-02" db="EMBL/GenBank/DDBJ databases">
        <authorList>
            <person name="Sears C."/>
            <person name="Carroll K."/>
            <person name="Sack B.R."/>
            <person name="Qadri F."/>
            <person name="Myers L.L."/>
            <person name="Chung G.-T."/>
            <person name="Escheverria P."/>
            <person name="Fraser C.M."/>
            <person name="Sadzewicz L."/>
            <person name="Shefchek K.A."/>
            <person name="Tallon L."/>
            <person name="Das S.P."/>
            <person name="Daugherty S."/>
            <person name="Mongodin E.F."/>
        </authorList>
    </citation>
    <scope>NUCLEOTIDE SEQUENCE [LARGE SCALE GENOMIC DNA]</scope>
    <source>
        <strain evidence="2">3998T(B)3</strain>
    </source>
</reference>
<dbReference type="AlphaFoldDB" id="A0A015XDW0"/>
<protein>
    <submittedName>
        <fullName evidence="1">Uncharacterized protein</fullName>
    </submittedName>
</protein>
<comment type="caution">
    <text evidence="1">The sequence shown here is derived from an EMBL/GenBank/DDBJ whole genome shotgun (WGS) entry which is preliminary data.</text>
</comment>
<sequence>MAILRLNRMQYALMKLIFKGGFVVFDLKITDPFWGMDVIPHL</sequence>
<dbReference type="Proteomes" id="UP000020773">
    <property type="component" value="Unassembled WGS sequence"/>
</dbReference>
<evidence type="ECO:0000313" key="2">
    <source>
        <dbReference type="Proteomes" id="UP000020773"/>
    </source>
</evidence>
<dbReference type="EMBL" id="JGDB01000108">
    <property type="protein sequence ID" value="EXY90850.1"/>
    <property type="molecule type" value="Genomic_DNA"/>
</dbReference>
<accession>A0A015XDW0</accession>
<proteinExistence type="predicted"/>
<organism evidence="1 2">
    <name type="scientific">Bacteroides fragilis str. 3998T(B)3</name>
    <dbReference type="NCBI Taxonomy" id="1339316"/>
    <lineage>
        <taxon>Bacteria</taxon>
        <taxon>Pseudomonadati</taxon>
        <taxon>Bacteroidota</taxon>
        <taxon>Bacteroidia</taxon>
        <taxon>Bacteroidales</taxon>
        <taxon>Bacteroidaceae</taxon>
        <taxon>Bacteroides</taxon>
    </lineage>
</organism>
<name>A0A015XDW0_BACFG</name>